<proteinExistence type="inferred from homology"/>
<dbReference type="PROSITE" id="PS50255">
    <property type="entry name" value="CYTOCHROME_B5_2"/>
    <property type="match status" value="1"/>
</dbReference>
<evidence type="ECO:0000259" key="5">
    <source>
        <dbReference type="PROSITE" id="PS50255"/>
    </source>
</evidence>
<dbReference type="InterPro" id="IPR001199">
    <property type="entry name" value="Cyt_B5-like_heme/steroid-bd"/>
</dbReference>
<evidence type="ECO:0000313" key="7">
    <source>
        <dbReference type="Proteomes" id="UP001431783"/>
    </source>
</evidence>
<evidence type="ECO:0000256" key="3">
    <source>
        <dbReference type="ARBA" id="ARBA00023004"/>
    </source>
</evidence>
<dbReference type="Gene3D" id="3.10.120.10">
    <property type="entry name" value="Cytochrome b5-like heme/steroid binding domain"/>
    <property type="match status" value="1"/>
</dbReference>
<dbReference type="AlphaFoldDB" id="A0AAW1V6K7"/>
<feature type="domain" description="Cytochrome b5 heme-binding" evidence="5">
    <location>
        <begin position="8"/>
        <end position="103"/>
    </location>
</feature>
<keyword evidence="4" id="KW-0812">Transmembrane</keyword>
<reference evidence="6 7" key="1">
    <citation type="submission" date="2023-03" db="EMBL/GenBank/DDBJ databases">
        <title>Genome insight into feeding habits of ladybird beetles.</title>
        <authorList>
            <person name="Li H.-S."/>
            <person name="Huang Y.-H."/>
            <person name="Pang H."/>
        </authorList>
    </citation>
    <scope>NUCLEOTIDE SEQUENCE [LARGE SCALE GENOMIC DNA]</scope>
    <source>
        <strain evidence="6">SYSU_2023b</strain>
        <tissue evidence="6">Whole body</tissue>
    </source>
</reference>
<protein>
    <recommendedName>
        <fullName evidence="5">Cytochrome b5 heme-binding domain-containing protein</fullName>
    </recommendedName>
</protein>
<feature type="transmembrane region" description="Helical" evidence="4">
    <location>
        <begin position="166"/>
        <end position="185"/>
    </location>
</feature>
<dbReference type="Proteomes" id="UP001431783">
    <property type="component" value="Unassembled WGS sequence"/>
</dbReference>
<feature type="transmembrane region" description="Helical" evidence="4">
    <location>
        <begin position="249"/>
        <end position="270"/>
    </location>
</feature>
<keyword evidence="3 4" id="KW-0408">Iron</keyword>
<feature type="transmembrane region" description="Helical" evidence="4">
    <location>
        <begin position="299"/>
        <end position="318"/>
    </location>
</feature>
<evidence type="ECO:0000256" key="2">
    <source>
        <dbReference type="ARBA" id="ARBA00022723"/>
    </source>
</evidence>
<dbReference type="EMBL" id="JARQZJ010000121">
    <property type="protein sequence ID" value="KAK9887942.1"/>
    <property type="molecule type" value="Genomic_DNA"/>
</dbReference>
<sequence length="443" mass="51315">MAPRDEGTEIVSSIGMKYHTNRERFLPSAADWLEGKRKDDNIEGLWRIHNGLYDLDSFIKNHPGGPDWLIITKGTDITEAFETHHIKGVSEQLLSKFYVKSATTPRRSPLKFNENGFYRTLKKRIAEELPKIPKFVVQRSKLFADITVAFYILFCVLSTFSESYLLGALTGYVLALNINISHNFIHMKNNFRMYYLDLSMLSSRDFRVVHALSHHLFPNTIHDLEISMFEPVFFLLPQKKTQLRKYLSWIYALIFFPFIAIRAYTLNLIIQRRIRINTLIPWIALATTYWLTGQPFFTCLKIFIWIILWGSFCFYLIGKTAAHHHPDIFHDGDDARSKDDLDFGAHQLDAVGDRPNINESPFLTLTNFGDHALHHLFPTIDHGMLPYLYPTFLKTCIEFGIEWKLFSSVELVKGALQQLVREKTNKSLPPPLKKISTNSHNST</sequence>
<dbReference type="PROSITE" id="PS00191">
    <property type="entry name" value="CYTOCHROME_B5_1"/>
    <property type="match status" value="1"/>
</dbReference>
<evidence type="ECO:0000256" key="1">
    <source>
        <dbReference type="ARBA" id="ARBA00022617"/>
    </source>
</evidence>
<evidence type="ECO:0000313" key="6">
    <source>
        <dbReference type="EMBL" id="KAK9887942.1"/>
    </source>
</evidence>
<keyword evidence="4" id="KW-1133">Transmembrane helix</keyword>
<keyword evidence="4" id="KW-0472">Membrane</keyword>
<dbReference type="InterPro" id="IPR018506">
    <property type="entry name" value="Cyt_B5_heme-BS"/>
</dbReference>
<dbReference type="Pfam" id="PF00173">
    <property type="entry name" value="Cyt-b5"/>
    <property type="match status" value="1"/>
</dbReference>
<dbReference type="Pfam" id="PF00487">
    <property type="entry name" value="FA_desaturase"/>
    <property type="match status" value="1"/>
</dbReference>
<name>A0AAW1V6K7_9CUCU</name>
<comment type="caution">
    <text evidence="4">Lacks conserved residue(s) required for the propagation of feature annotation.</text>
</comment>
<dbReference type="PANTHER" id="PTHR16740">
    <property type="entry name" value="CYTOCHROME B5-RELATED PROTEIN-RELATED"/>
    <property type="match status" value="1"/>
</dbReference>
<dbReference type="InterPro" id="IPR053100">
    <property type="entry name" value="Cytochrome_b5-related"/>
</dbReference>
<gene>
    <name evidence="6" type="ORF">WA026_000242</name>
</gene>
<keyword evidence="2 4" id="KW-0479">Metal-binding</keyword>
<evidence type="ECO:0000256" key="4">
    <source>
        <dbReference type="RuleBase" id="RU362121"/>
    </source>
</evidence>
<dbReference type="GO" id="GO:0006629">
    <property type="term" value="P:lipid metabolic process"/>
    <property type="evidence" value="ECO:0007669"/>
    <property type="project" value="InterPro"/>
</dbReference>
<keyword evidence="7" id="KW-1185">Reference proteome</keyword>
<keyword evidence="1 4" id="KW-0349">Heme</keyword>
<feature type="transmembrane region" description="Helical" evidence="4">
    <location>
        <begin position="142"/>
        <end position="160"/>
    </location>
</feature>
<accession>A0AAW1V6K7</accession>
<comment type="caution">
    <text evidence="6">The sequence shown here is derived from an EMBL/GenBank/DDBJ whole genome shotgun (WGS) entry which is preliminary data.</text>
</comment>
<dbReference type="InterPro" id="IPR005804">
    <property type="entry name" value="FA_desaturase_dom"/>
</dbReference>
<dbReference type="PANTHER" id="PTHR16740:SF1">
    <property type="entry name" value="CYTOCHROME B5-RELATED PROTEIN-RELATED"/>
    <property type="match status" value="1"/>
</dbReference>
<dbReference type="SUPFAM" id="SSF55856">
    <property type="entry name" value="Cytochrome b5-like heme/steroid binding domain"/>
    <property type="match status" value="1"/>
</dbReference>
<dbReference type="InterPro" id="IPR036400">
    <property type="entry name" value="Cyt_B5-like_heme/steroid_sf"/>
</dbReference>
<dbReference type="GO" id="GO:0020037">
    <property type="term" value="F:heme binding"/>
    <property type="evidence" value="ECO:0007669"/>
    <property type="project" value="UniProtKB-UniRule"/>
</dbReference>
<dbReference type="GO" id="GO:0046872">
    <property type="term" value="F:metal ion binding"/>
    <property type="evidence" value="ECO:0007669"/>
    <property type="project" value="UniProtKB-UniRule"/>
</dbReference>
<organism evidence="6 7">
    <name type="scientific">Henosepilachna vigintioctopunctata</name>
    <dbReference type="NCBI Taxonomy" id="420089"/>
    <lineage>
        <taxon>Eukaryota</taxon>
        <taxon>Metazoa</taxon>
        <taxon>Ecdysozoa</taxon>
        <taxon>Arthropoda</taxon>
        <taxon>Hexapoda</taxon>
        <taxon>Insecta</taxon>
        <taxon>Pterygota</taxon>
        <taxon>Neoptera</taxon>
        <taxon>Endopterygota</taxon>
        <taxon>Coleoptera</taxon>
        <taxon>Polyphaga</taxon>
        <taxon>Cucujiformia</taxon>
        <taxon>Coccinelloidea</taxon>
        <taxon>Coccinellidae</taxon>
        <taxon>Epilachninae</taxon>
        <taxon>Epilachnini</taxon>
        <taxon>Henosepilachna</taxon>
    </lineage>
</organism>
<comment type="similarity">
    <text evidence="4">Belongs to the cytochrome b5 family.</text>
</comment>